<dbReference type="RefSeq" id="WP_244055040.1">
    <property type="nucleotide sequence ID" value="NZ_BQXH01000007.1"/>
</dbReference>
<dbReference type="PANTHER" id="PTHR33434">
    <property type="entry name" value="DEGV DOMAIN-CONTAINING PROTEIN DR_1986-RELATED"/>
    <property type="match status" value="1"/>
</dbReference>
<gene>
    <name evidence="3" type="ORF">LPAF129_09700</name>
</gene>
<keyword evidence="2" id="KW-0446">Lipid-binding</keyword>
<comment type="function">
    <text evidence="1">May bind long-chain fatty acids, such as palmitate, and may play a role in lipid transport or fatty acid metabolism.</text>
</comment>
<dbReference type="Gene3D" id="3.40.50.10170">
    <property type="match status" value="1"/>
</dbReference>
<protein>
    <recommendedName>
        <fullName evidence="5">DegV family protein</fullName>
    </recommendedName>
</protein>
<dbReference type="SUPFAM" id="SSF82549">
    <property type="entry name" value="DAK1/DegV-like"/>
    <property type="match status" value="1"/>
</dbReference>
<dbReference type="Proteomes" id="UP001055149">
    <property type="component" value="Unassembled WGS sequence"/>
</dbReference>
<dbReference type="InterPro" id="IPR043168">
    <property type="entry name" value="DegV_C"/>
</dbReference>
<dbReference type="PROSITE" id="PS51482">
    <property type="entry name" value="DEGV"/>
    <property type="match status" value="1"/>
</dbReference>
<evidence type="ECO:0000313" key="4">
    <source>
        <dbReference type="Proteomes" id="UP001055149"/>
    </source>
</evidence>
<reference evidence="3" key="1">
    <citation type="journal article" date="2022" name="Int. J. Syst. Evol. Microbiol.">
        <title>A novel species of lactic acid bacteria, Ligilactobacillus pabuli sp. nov., isolated from alfalfa silage.</title>
        <authorList>
            <person name="Tohno M."/>
            <person name="Tanizawa Y."/>
            <person name="Sawada H."/>
            <person name="Sakamoto M."/>
            <person name="Ohkuma M."/>
            <person name="Kobayashi H."/>
        </authorList>
    </citation>
    <scope>NUCLEOTIDE SEQUENCE</scope>
    <source>
        <strain evidence="3">AF129</strain>
    </source>
</reference>
<evidence type="ECO:0008006" key="5">
    <source>
        <dbReference type="Google" id="ProtNLM"/>
    </source>
</evidence>
<dbReference type="InterPro" id="IPR003797">
    <property type="entry name" value="DegV"/>
</dbReference>
<comment type="caution">
    <text evidence="3">The sequence shown here is derived from an EMBL/GenBank/DDBJ whole genome shotgun (WGS) entry which is preliminary data.</text>
</comment>
<dbReference type="Gene3D" id="3.30.1180.10">
    <property type="match status" value="1"/>
</dbReference>
<evidence type="ECO:0000313" key="3">
    <source>
        <dbReference type="EMBL" id="GKS81284.1"/>
    </source>
</evidence>
<accession>A0ABQ5JJF3</accession>
<name>A0ABQ5JJF3_9LACO</name>
<keyword evidence="4" id="KW-1185">Reference proteome</keyword>
<proteinExistence type="predicted"/>
<dbReference type="NCBIfam" id="TIGR00762">
    <property type="entry name" value="DegV"/>
    <property type="match status" value="1"/>
</dbReference>
<sequence>MKTTILTDSAALLPTRLSTATNLKILQIPFTLADQTYYPDQDASVAQLANLQEQAADSLTEAPISLPKITALLTDLQAEGYTDVICIHLAEALSGLGANLRQAVKKASVPLNLHLLDSYSLGAAEGNLVVAAAQLIDQGQEPADIVAHLKKLRHRQHTLLIMDDLKNLRKTGSIARTSRHLENTLLHRKSLLHFTKNGDLEVLLTSSRTKKILQNVQQRLSDLTAYARPQHLSLVTEDPEALADYTAELQAVLPSAQLNSQLSSPTIFAFMGPQTLLLSWSE</sequence>
<dbReference type="EMBL" id="BQXH01000007">
    <property type="protein sequence ID" value="GKS81284.1"/>
    <property type="molecule type" value="Genomic_DNA"/>
</dbReference>
<dbReference type="InterPro" id="IPR050270">
    <property type="entry name" value="DegV_domain_contain"/>
</dbReference>
<evidence type="ECO:0000256" key="2">
    <source>
        <dbReference type="ARBA" id="ARBA00023121"/>
    </source>
</evidence>
<evidence type="ECO:0000256" key="1">
    <source>
        <dbReference type="ARBA" id="ARBA00003238"/>
    </source>
</evidence>
<dbReference type="PANTHER" id="PTHR33434:SF2">
    <property type="entry name" value="FATTY ACID-BINDING PROTEIN TM_1468"/>
    <property type="match status" value="1"/>
</dbReference>
<dbReference type="Pfam" id="PF02645">
    <property type="entry name" value="DegV"/>
    <property type="match status" value="1"/>
</dbReference>
<organism evidence="3 4">
    <name type="scientific">Ligilactobacillus pabuli</name>
    <dbReference type="NCBI Taxonomy" id="2886039"/>
    <lineage>
        <taxon>Bacteria</taxon>
        <taxon>Bacillati</taxon>
        <taxon>Bacillota</taxon>
        <taxon>Bacilli</taxon>
        <taxon>Lactobacillales</taxon>
        <taxon>Lactobacillaceae</taxon>
        <taxon>Ligilactobacillus</taxon>
    </lineage>
</organism>